<keyword evidence="2" id="KW-1185">Reference proteome</keyword>
<organism evidence="2 3">
    <name type="scientific">Parastrongyloides trichosuri</name>
    <name type="common">Possum-specific nematode worm</name>
    <dbReference type="NCBI Taxonomy" id="131310"/>
    <lineage>
        <taxon>Eukaryota</taxon>
        <taxon>Metazoa</taxon>
        <taxon>Ecdysozoa</taxon>
        <taxon>Nematoda</taxon>
        <taxon>Chromadorea</taxon>
        <taxon>Rhabditida</taxon>
        <taxon>Tylenchina</taxon>
        <taxon>Panagrolaimomorpha</taxon>
        <taxon>Strongyloidoidea</taxon>
        <taxon>Strongyloididae</taxon>
        <taxon>Parastrongyloides</taxon>
    </lineage>
</organism>
<dbReference type="AlphaFoldDB" id="A0A0N5A4I0"/>
<evidence type="ECO:0000313" key="2">
    <source>
        <dbReference type="Proteomes" id="UP000038045"/>
    </source>
</evidence>
<reference evidence="3" key="1">
    <citation type="submission" date="2017-02" db="UniProtKB">
        <authorList>
            <consortium name="WormBaseParasite"/>
        </authorList>
    </citation>
    <scope>IDENTIFICATION</scope>
</reference>
<evidence type="ECO:0000256" key="1">
    <source>
        <dbReference type="SAM" id="SignalP"/>
    </source>
</evidence>
<protein>
    <submittedName>
        <fullName evidence="3">Tenascin-X</fullName>
    </submittedName>
</protein>
<evidence type="ECO:0000313" key="3">
    <source>
        <dbReference type="WBParaSite" id="PTRK_0001657200.1"/>
    </source>
</evidence>
<dbReference type="PROSITE" id="PS51257">
    <property type="entry name" value="PROKAR_LIPOPROTEIN"/>
    <property type="match status" value="1"/>
</dbReference>
<accession>A0A0N5A4I0</accession>
<name>A0A0N5A4I0_PARTI</name>
<dbReference type="Proteomes" id="UP000038045">
    <property type="component" value="Unplaced"/>
</dbReference>
<sequence length="347" mass="39616">MTFKASLTIFILNLTLISCQLGEDCANSTCGEGLTCGRFRYGQGEVTKCIQECTSDDDCGLGICQSKFNNVTICSVIGDQEENCINSKCEDNGMECNLFTLNCEFLTTSIAEIGSDCENDADCFVGICDRNEKVCTYDETTKERPNPCDEEEFDIINIKVMIFESFLILSLFIYNTAYSDAGERCNNNNNKCENGMVCASFIYDNKNTSRCLEPCRQNYHCGLGSCIKMDEHKGVCSSIAYKTENCVNTDCMEENKVCNPYTLNCETSDKQELGESCDNNDECFSEFCDEENKMCAEKEEESFNLKYYIYYYLERFFYITYSIIYEGLRYIYEALNYVINYVKNLFS</sequence>
<feature type="chain" id="PRO_5005892764" evidence="1">
    <location>
        <begin position="23"/>
        <end position="347"/>
    </location>
</feature>
<dbReference type="WBParaSite" id="PTRK_0001657200.1">
    <property type="protein sequence ID" value="PTRK_0001657200.1"/>
    <property type="gene ID" value="PTRK_0001657200"/>
</dbReference>
<keyword evidence="1" id="KW-0732">Signal</keyword>
<proteinExistence type="predicted"/>
<feature type="signal peptide" evidence="1">
    <location>
        <begin position="1"/>
        <end position="22"/>
    </location>
</feature>